<evidence type="ECO:0000313" key="7">
    <source>
        <dbReference type="EMBL" id="KAL0968859.1"/>
    </source>
</evidence>
<keyword evidence="2" id="KW-0677">Repeat</keyword>
<dbReference type="Pfam" id="PF00531">
    <property type="entry name" value="Death"/>
    <property type="match status" value="1"/>
</dbReference>
<evidence type="ECO:0000259" key="5">
    <source>
        <dbReference type="PROSITE" id="PS50017"/>
    </source>
</evidence>
<feature type="compositionally biased region" description="Basic and acidic residues" evidence="4">
    <location>
        <begin position="86"/>
        <end position="95"/>
    </location>
</feature>
<dbReference type="InterPro" id="IPR050216">
    <property type="entry name" value="LRR_domain-containing"/>
</dbReference>
<dbReference type="Pfam" id="PF00791">
    <property type="entry name" value="ZU5"/>
    <property type="match status" value="2"/>
</dbReference>
<dbReference type="InterPro" id="IPR055414">
    <property type="entry name" value="LRR_R13L4/SHOC2-like"/>
</dbReference>
<dbReference type="SUPFAM" id="SSF52058">
    <property type="entry name" value="L domain-like"/>
    <property type="match status" value="1"/>
</dbReference>
<dbReference type="PANTHER" id="PTHR48051:SF1">
    <property type="entry name" value="RAS SUPPRESSOR PROTEIN 1"/>
    <property type="match status" value="1"/>
</dbReference>
<dbReference type="SMART" id="SM00364">
    <property type="entry name" value="LRR_BAC"/>
    <property type="match status" value="5"/>
</dbReference>
<keyword evidence="8" id="KW-1185">Reference proteome</keyword>
<organism evidence="7 8">
    <name type="scientific">Umbra pygmaea</name>
    <name type="common">Eastern mudminnow</name>
    <dbReference type="NCBI Taxonomy" id="75934"/>
    <lineage>
        <taxon>Eukaryota</taxon>
        <taxon>Metazoa</taxon>
        <taxon>Chordata</taxon>
        <taxon>Craniata</taxon>
        <taxon>Vertebrata</taxon>
        <taxon>Euteleostomi</taxon>
        <taxon>Actinopterygii</taxon>
        <taxon>Neopterygii</taxon>
        <taxon>Teleostei</taxon>
        <taxon>Protacanthopterygii</taxon>
        <taxon>Esociformes</taxon>
        <taxon>Umbridae</taxon>
        <taxon>Umbra</taxon>
    </lineage>
</organism>
<dbReference type="SUPFAM" id="SSF47986">
    <property type="entry name" value="DEATH domain"/>
    <property type="match status" value="1"/>
</dbReference>
<dbReference type="InterPro" id="IPR000488">
    <property type="entry name" value="Death_dom"/>
</dbReference>
<dbReference type="PANTHER" id="PTHR48051">
    <property type="match status" value="1"/>
</dbReference>
<feature type="compositionally biased region" description="Basic and acidic residues" evidence="4">
    <location>
        <begin position="198"/>
        <end position="207"/>
    </location>
</feature>
<feature type="site" description="Cleavage; by autolysis" evidence="3">
    <location>
        <begin position="856"/>
        <end position="857"/>
    </location>
</feature>
<feature type="region of interest" description="Disordered" evidence="4">
    <location>
        <begin position="1"/>
        <end position="239"/>
    </location>
</feature>
<dbReference type="Gene3D" id="1.10.533.10">
    <property type="entry name" value="Death Domain, Fas"/>
    <property type="match status" value="1"/>
</dbReference>
<dbReference type="InterPro" id="IPR003591">
    <property type="entry name" value="Leu-rich_rpt_typical-subtyp"/>
</dbReference>
<dbReference type="PRINTS" id="PR00019">
    <property type="entry name" value="LEURICHRPT"/>
</dbReference>
<dbReference type="FunFam" id="1.10.533.10:FF:000088">
    <property type="entry name" value="P53-induced death domain protein 1"/>
    <property type="match status" value="1"/>
</dbReference>
<dbReference type="FunFam" id="2.60.220.30:FF:000011">
    <property type="entry name" value="P53-induced death domain protein 1"/>
    <property type="match status" value="1"/>
</dbReference>
<feature type="domain" description="Death" evidence="5">
    <location>
        <begin position="1054"/>
        <end position="1144"/>
    </location>
</feature>
<feature type="site" description="Cleavage; by autolysis" evidence="3">
    <location>
        <begin position="714"/>
        <end position="715"/>
    </location>
</feature>
<dbReference type="Pfam" id="PF23598">
    <property type="entry name" value="LRR_14"/>
    <property type="match status" value="1"/>
</dbReference>
<keyword evidence="1" id="KW-0433">Leucine-rich repeat</keyword>
<sequence length="1173" mass="129817">MSEMERRRKKQQSYGREREEVGGEPDEVMEQRGNGGEELEPGLETRLLRVDAQASHLPVETRSCQLGEGQSDRPEEGTQPHPGEGQSDRLEEETQPHPGEGQSDRLEEETQPHPGEGQSDRLEEETQPHPGEGQSDRLEEETQPYPGEGESDRLEEGTQPHPGEGQSDRLEEGTQPHPGEGQSDRLEEGTQPHPGEGQSDRLEEETQPHPGEGQSDRPVEETQPTGVLPVGDKEGTGIQKGRTMMMLIGPMSGCPVRDEVSPPPSISPSSSVCLTDMSALSTSTLGPFFLSLPSSSSSSSSPVLSPPLPTTVELCAVLTDSRLTLDVYRGGATVLPLLWGSFPDQLRGLQYLRLGSEDRGALEEALEVLPQLTQLRSLAIRGHCFHDTHGDPLPGLLTSLPPSLSALSLLVHLDLSFNQLSSVPSCVLTLPLLSTLLLSHSNLTLLPVSFGPLPALRYLSLLGNGLVSLPPSLGRLKTLQILDVSCNLLEMLPEEIGGLEKLMKLDLSQNRLRSLPETMDCLLSLRELVIHSNDLRVLPLFLGKLPQLKVDTRNNPLGRPPTPPPLPPTPDQIESRIPELHLGRDQHRFCVSSSGCHVFLPGGAELLFPPRSLATFTRLQWAERRPDRKWVWLDEHDFLLSQPLELLPHGISFLKPVEVCLPYRRSRKGEVVMRKFDGQLWSTLPTVTRRGHPFHSSRPGGRPAHLACVSVTQFSWFVAVGRPVTDSCTLTSGGAMLVSRCDSGIKLSFPPDSTADTRIITLQVLQVSVAEVQLLSGDPQVSVSPLLCLSQNPSMQFLQPIKVQLPLPSGLTGHTVNLSCLHLLHGDPSAHSWTDITSHVPLHVTHLYAVFYITHFSWYWLWYTTQRCVSGVVRRVYQKLKQFRVQFLVLQKKTDPKQVLLQCLPADKMDSRLVSLSERYDGPQPSDLCDLLEGEQFFAGFERGLDVSADRPDCSDGRLSFVFYSHLKNLKEVYVRSTQRQEGPVRGQVSFYRGEVPSDLPEELARKRKGHDSQWLATLPLKLPGSTCDPASVDWDQPQYPALNLGDPESGYLTEANLLAISLQIGREWRSIGMNLELSYQELDRIQYKHRDNLGAQVLEMLYVWARCQQQHVHGGGSGAVPRLIKAMMDSGRTDLAEEIEDIVCLGTRKYEASLRRVGLEVAESQADSAPSP</sequence>
<dbReference type="Pfam" id="PF10461">
    <property type="entry name" value="Peptidase_S68"/>
    <property type="match status" value="1"/>
</dbReference>
<evidence type="ECO:0000313" key="8">
    <source>
        <dbReference type="Proteomes" id="UP001557470"/>
    </source>
</evidence>
<reference evidence="7 8" key="1">
    <citation type="submission" date="2024-06" db="EMBL/GenBank/DDBJ databases">
        <authorList>
            <person name="Pan Q."/>
            <person name="Wen M."/>
            <person name="Jouanno E."/>
            <person name="Zahm M."/>
            <person name="Klopp C."/>
            <person name="Cabau C."/>
            <person name="Louis A."/>
            <person name="Berthelot C."/>
            <person name="Parey E."/>
            <person name="Roest Crollius H."/>
            <person name="Montfort J."/>
            <person name="Robinson-Rechavi M."/>
            <person name="Bouchez O."/>
            <person name="Lampietro C."/>
            <person name="Lopez Roques C."/>
            <person name="Donnadieu C."/>
            <person name="Postlethwait J."/>
            <person name="Bobe J."/>
            <person name="Verreycken H."/>
            <person name="Guiguen Y."/>
        </authorList>
    </citation>
    <scope>NUCLEOTIDE SEQUENCE [LARGE SCALE GENOMIC DNA]</scope>
    <source>
        <strain evidence="7">Up_M1</strain>
        <tissue evidence="7">Testis</tissue>
    </source>
</reference>
<dbReference type="InterPro" id="IPR019502">
    <property type="entry name" value="Peptidase_S68_pidd"/>
</dbReference>
<feature type="compositionally biased region" description="Basic and acidic residues" evidence="4">
    <location>
        <begin position="102"/>
        <end position="111"/>
    </location>
</feature>
<evidence type="ECO:0000256" key="1">
    <source>
        <dbReference type="ARBA" id="ARBA00022614"/>
    </source>
</evidence>
<dbReference type="PROSITE" id="PS51450">
    <property type="entry name" value="LRR"/>
    <property type="match status" value="1"/>
</dbReference>
<dbReference type="Proteomes" id="UP001557470">
    <property type="component" value="Unassembled WGS sequence"/>
</dbReference>
<accession>A0ABD0WB52</accession>
<evidence type="ECO:0000256" key="2">
    <source>
        <dbReference type="ARBA" id="ARBA00022737"/>
    </source>
</evidence>
<evidence type="ECO:0008006" key="9">
    <source>
        <dbReference type="Google" id="ProtNLM"/>
    </source>
</evidence>
<dbReference type="Gene3D" id="3.80.10.10">
    <property type="entry name" value="Ribonuclease Inhibitor"/>
    <property type="match status" value="1"/>
</dbReference>
<dbReference type="FunFam" id="3.80.10.10:FF:001086">
    <property type="entry name" value="P53-induced death domain protein 1"/>
    <property type="match status" value="1"/>
</dbReference>
<dbReference type="AlphaFoldDB" id="A0ABD0WB52"/>
<dbReference type="InterPro" id="IPR032675">
    <property type="entry name" value="LRR_dom_sf"/>
</dbReference>
<dbReference type="PROSITE" id="PS50017">
    <property type="entry name" value="DEATH_DOMAIN"/>
    <property type="match status" value="1"/>
</dbReference>
<feature type="domain" description="ZU5" evidence="6">
    <location>
        <begin position="724"/>
        <end position="865"/>
    </location>
</feature>
<comment type="caution">
    <text evidence="7">The sequence shown here is derived from an EMBL/GenBank/DDBJ whole genome shotgun (WGS) entry which is preliminary data.</text>
</comment>
<dbReference type="PROSITE" id="PS51145">
    <property type="entry name" value="ZU5"/>
    <property type="match status" value="1"/>
</dbReference>
<evidence type="ECO:0000256" key="3">
    <source>
        <dbReference type="PIRSR" id="PIRSR619502-2"/>
    </source>
</evidence>
<proteinExistence type="predicted"/>
<dbReference type="EMBL" id="JAGEUA010000008">
    <property type="protein sequence ID" value="KAL0968859.1"/>
    <property type="molecule type" value="Genomic_DNA"/>
</dbReference>
<gene>
    <name evidence="7" type="ORF">UPYG_G00272810</name>
</gene>
<evidence type="ECO:0000256" key="4">
    <source>
        <dbReference type="SAM" id="MobiDB-lite"/>
    </source>
</evidence>
<dbReference type="InterPro" id="IPR000906">
    <property type="entry name" value="ZU5_dom"/>
</dbReference>
<dbReference type="SMART" id="SM00369">
    <property type="entry name" value="LRR_TYP"/>
    <property type="match status" value="5"/>
</dbReference>
<dbReference type="InterPro" id="IPR001611">
    <property type="entry name" value="Leu-rich_rpt"/>
</dbReference>
<dbReference type="InterPro" id="IPR011029">
    <property type="entry name" value="DEATH-like_dom_sf"/>
</dbReference>
<name>A0ABD0WB52_UMBPY</name>
<evidence type="ECO:0000259" key="6">
    <source>
        <dbReference type="PROSITE" id="PS51145"/>
    </source>
</evidence>
<protein>
    <recommendedName>
        <fullName evidence="9">P53-induced death domain-containing protein 1-like</fullName>
    </recommendedName>
</protein>
<dbReference type="Gene3D" id="2.60.220.30">
    <property type="match status" value="2"/>
</dbReference>
<feature type="compositionally biased region" description="Basic and acidic residues" evidence="4">
    <location>
        <begin position="118"/>
        <end position="127"/>
    </location>
</feature>